<dbReference type="InterPro" id="IPR036388">
    <property type="entry name" value="WH-like_DNA-bd_sf"/>
</dbReference>
<name>A0ABQ0E9R3_9BACT</name>
<proteinExistence type="predicted"/>
<keyword evidence="2" id="KW-1185">Reference proteome</keyword>
<comment type="caution">
    <text evidence="1">The sequence shown here is derived from an EMBL/GenBank/DDBJ whole genome shotgun (WGS) entry which is preliminary data.</text>
</comment>
<organism evidence="1 2">
    <name type="scientific">Desulfovibrio falkowii</name>
    <dbReference type="NCBI Taxonomy" id="3136602"/>
    <lineage>
        <taxon>Bacteria</taxon>
        <taxon>Pseudomonadati</taxon>
        <taxon>Thermodesulfobacteriota</taxon>
        <taxon>Desulfovibrionia</taxon>
        <taxon>Desulfovibrionales</taxon>
        <taxon>Desulfovibrionaceae</taxon>
        <taxon>Desulfovibrio</taxon>
    </lineage>
</organism>
<reference evidence="1 2" key="1">
    <citation type="journal article" date="2025" name="Int. J. Syst. Evol. Microbiol.">
        <title>Desulfovibrio falkowii sp. nov., Porphyromonas miyakawae sp. nov., Mediterraneibacter flintii sp. nov. and Owariibacterium komagatae gen. nov., sp. nov., isolated from human faeces.</title>
        <authorList>
            <person name="Hamaguchi T."/>
            <person name="Ohara M."/>
            <person name="Hisatomi A."/>
            <person name="Sekiguchi K."/>
            <person name="Takeda J.I."/>
            <person name="Ueyama J."/>
            <person name="Ito M."/>
            <person name="Nishiwaki H."/>
            <person name="Ogi T."/>
            <person name="Hirayama M."/>
            <person name="Ohkuma M."/>
            <person name="Sakamoto M."/>
            <person name="Ohno K."/>
        </authorList>
    </citation>
    <scope>NUCLEOTIDE SEQUENCE [LARGE SCALE GENOMIC DNA]</scope>
    <source>
        <strain evidence="1 2">13CB8C</strain>
    </source>
</reference>
<dbReference type="Pfam" id="PF13730">
    <property type="entry name" value="HTH_36"/>
    <property type="match status" value="1"/>
</dbReference>
<dbReference type="Proteomes" id="UP001628192">
    <property type="component" value="Unassembled WGS sequence"/>
</dbReference>
<evidence type="ECO:0000313" key="1">
    <source>
        <dbReference type="EMBL" id="GAB1254545.1"/>
    </source>
</evidence>
<evidence type="ECO:0008006" key="3">
    <source>
        <dbReference type="Google" id="ProtNLM"/>
    </source>
</evidence>
<evidence type="ECO:0000313" key="2">
    <source>
        <dbReference type="Proteomes" id="UP001628192"/>
    </source>
</evidence>
<protein>
    <recommendedName>
        <fullName evidence="3">Helix-turn-helix domain-containing protein</fullName>
    </recommendedName>
</protein>
<sequence length="153" mass="16710">MDTYSLQWVISACDSLTSTQKLVGLMLALHVGKKSGRIRVSQEIIAQKCSLSERAVRDAIKALVEAGVFVKRRTVRVDELSPGKLAGKVCGIDQAATGSGSKRHVVPGASRKKRPSRYSLDIECSSKAEEIGKYDEAQLQADMCRTAQRHAQH</sequence>
<dbReference type="EMBL" id="BAAFSG010000001">
    <property type="protein sequence ID" value="GAB1254545.1"/>
    <property type="molecule type" value="Genomic_DNA"/>
</dbReference>
<accession>A0ABQ0E9R3</accession>
<dbReference type="Gene3D" id="1.10.10.10">
    <property type="entry name" value="Winged helix-like DNA-binding domain superfamily/Winged helix DNA-binding domain"/>
    <property type="match status" value="1"/>
</dbReference>
<gene>
    <name evidence="1" type="ORF">Defa_20320</name>
</gene>
<dbReference type="RefSeq" id="WP_407844801.1">
    <property type="nucleotide sequence ID" value="NZ_BAAFSG010000001.1"/>
</dbReference>